<reference evidence="3 4" key="1">
    <citation type="submission" date="2018-08" db="EMBL/GenBank/DDBJ databases">
        <title>A genome reference for cultivated species of the human gut microbiota.</title>
        <authorList>
            <person name="Zou Y."/>
            <person name="Xue W."/>
            <person name="Luo G."/>
        </authorList>
    </citation>
    <scope>NUCLEOTIDE SEQUENCE [LARGE SCALE GENOMIC DNA]</scope>
    <source>
        <strain evidence="2 4">AM18-14LB</strain>
        <strain evidence="1 3">AM50-4</strain>
    </source>
</reference>
<dbReference type="EMBL" id="QRJL01000002">
    <property type="protein sequence ID" value="RHH33670.1"/>
    <property type="molecule type" value="Genomic_DNA"/>
</dbReference>
<dbReference type="EMBL" id="QSEE01000028">
    <property type="protein sequence ID" value="RGZ44226.1"/>
    <property type="molecule type" value="Genomic_DNA"/>
</dbReference>
<evidence type="ECO:0000313" key="3">
    <source>
        <dbReference type="Proteomes" id="UP000283684"/>
    </source>
</evidence>
<evidence type="ECO:0008006" key="5">
    <source>
        <dbReference type="Google" id="ProtNLM"/>
    </source>
</evidence>
<organism evidence="1 3">
    <name type="scientific">Bacteroides uniformis</name>
    <dbReference type="NCBI Taxonomy" id="820"/>
    <lineage>
        <taxon>Bacteria</taxon>
        <taxon>Pseudomonadati</taxon>
        <taxon>Bacteroidota</taxon>
        <taxon>Bacteroidia</taxon>
        <taxon>Bacteroidales</taxon>
        <taxon>Bacteroidaceae</taxon>
        <taxon>Bacteroides</taxon>
    </lineage>
</organism>
<dbReference type="Proteomes" id="UP000283684">
    <property type="component" value="Unassembled WGS sequence"/>
</dbReference>
<accession>A0A413N6S4</accession>
<evidence type="ECO:0000313" key="1">
    <source>
        <dbReference type="EMBL" id="RGZ44226.1"/>
    </source>
</evidence>
<name>A0A413N6S4_BACUN</name>
<sequence>MKKITINGLEYTLRNILRNFFVYEEIKGAPFTFGKLIDEYLLFYCTLLANNETFSMSFADFIDVCDANPSLFSEYKKFVVSELEKQAQFASKETDKSTKKKRSR</sequence>
<gene>
    <name evidence="2" type="ORF">DW216_05870</name>
    <name evidence="1" type="ORF">DW988_19140</name>
</gene>
<dbReference type="RefSeq" id="WP_117959313.1">
    <property type="nucleotide sequence ID" value="NZ_CAXSNS010000016.1"/>
</dbReference>
<evidence type="ECO:0000313" key="2">
    <source>
        <dbReference type="EMBL" id="RHH33670.1"/>
    </source>
</evidence>
<dbReference type="AlphaFoldDB" id="A0A413N6S4"/>
<evidence type="ECO:0000313" key="4">
    <source>
        <dbReference type="Proteomes" id="UP000283766"/>
    </source>
</evidence>
<comment type="caution">
    <text evidence="1">The sequence shown here is derived from an EMBL/GenBank/DDBJ whole genome shotgun (WGS) entry which is preliminary data.</text>
</comment>
<proteinExistence type="predicted"/>
<protein>
    <recommendedName>
        <fullName evidence="5">Phage protein</fullName>
    </recommendedName>
</protein>
<dbReference type="Proteomes" id="UP000283766">
    <property type="component" value="Unassembled WGS sequence"/>
</dbReference>